<dbReference type="InterPro" id="IPR028098">
    <property type="entry name" value="Glyco_trans_4-like_N"/>
</dbReference>
<dbReference type="RefSeq" id="WP_173814151.1">
    <property type="nucleotide sequence ID" value="NZ_JAAITX010000001.1"/>
</dbReference>
<dbReference type="PANTHER" id="PTHR45947:SF3">
    <property type="entry name" value="SULFOQUINOVOSYL TRANSFERASE SQD2"/>
    <property type="match status" value="1"/>
</dbReference>
<dbReference type="EMBL" id="JAAITX010000001">
    <property type="protein sequence ID" value="NVH57413.1"/>
    <property type="molecule type" value="Genomic_DNA"/>
</dbReference>
<dbReference type="InterPro" id="IPR001296">
    <property type="entry name" value="Glyco_trans_1"/>
</dbReference>
<organism evidence="4 5">
    <name type="scientific">Dorea phocaeensis</name>
    <dbReference type="NCBI Taxonomy" id="2040291"/>
    <lineage>
        <taxon>Bacteria</taxon>
        <taxon>Bacillati</taxon>
        <taxon>Bacillota</taxon>
        <taxon>Clostridia</taxon>
        <taxon>Lachnospirales</taxon>
        <taxon>Lachnospiraceae</taxon>
        <taxon>Dorea</taxon>
    </lineage>
</organism>
<evidence type="ECO:0000313" key="5">
    <source>
        <dbReference type="Proteomes" id="UP000528555"/>
    </source>
</evidence>
<evidence type="ECO:0000313" key="6">
    <source>
        <dbReference type="Proteomes" id="UP000701680"/>
    </source>
</evidence>
<dbReference type="EMBL" id="JAAIUO010000001">
    <property type="protein sequence ID" value="NSK13458.1"/>
    <property type="molecule type" value="Genomic_DNA"/>
</dbReference>
<protein>
    <submittedName>
        <fullName evidence="4">Glycosyltransferase family 4 protein</fullName>
    </submittedName>
</protein>
<proteinExistence type="predicted"/>
<dbReference type="PANTHER" id="PTHR45947">
    <property type="entry name" value="SULFOQUINOVOSYL TRANSFERASE SQD2"/>
    <property type="match status" value="1"/>
</dbReference>
<dbReference type="AlphaFoldDB" id="A0A850HKJ8"/>
<keyword evidence="4" id="KW-0808">Transferase</keyword>
<dbReference type="SUPFAM" id="SSF53756">
    <property type="entry name" value="UDP-Glycosyltransferase/glycogen phosphorylase"/>
    <property type="match status" value="1"/>
</dbReference>
<dbReference type="Proteomes" id="UP000528555">
    <property type="component" value="Unassembled WGS sequence"/>
</dbReference>
<dbReference type="Pfam" id="PF00534">
    <property type="entry name" value="Glycos_transf_1"/>
    <property type="match status" value="1"/>
</dbReference>
<reference evidence="5 6" key="1">
    <citation type="journal article" date="2020" name="Cell Host Microbe">
        <title>Functional and Genomic Variation between Human-Derived Isolates of Lachnospiraceae Reveals Inter- and Intra-Species Diversity.</title>
        <authorList>
            <person name="Sorbara M.T."/>
            <person name="Littmann E.R."/>
            <person name="Fontana E."/>
            <person name="Moody T.U."/>
            <person name="Kohout C.E."/>
            <person name="Gjonbalaj M."/>
            <person name="Eaton V."/>
            <person name="Seok R."/>
            <person name="Leiner I.M."/>
            <person name="Pamer E.G."/>
        </authorList>
    </citation>
    <scope>NUCLEOTIDE SEQUENCE [LARGE SCALE GENOMIC DNA]</scope>
    <source>
        <strain evidence="4 5">MSK.17.11</strain>
        <strain evidence="3 6">MSK.17.38</strain>
    </source>
</reference>
<name>A0A850HKJ8_9FIRM</name>
<dbReference type="InterPro" id="IPR050194">
    <property type="entry name" value="Glycosyltransferase_grp1"/>
</dbReference>
<dbReference type="Gene3D" id="3.40.50.2000">
    <property type="entry name" value="Glycogen Phosphorylase B"/>
    <property type="match status" value="2"/>
</dbReference>
<feature type="domain" description="Glycosyltransferase subfamily 4-like N-terminal" evidence="2">
    <location>
        <begin position="14"/>
        <end position="193"/>
    </location>
</feature>
<feature type="domain" description="Glycosyl transferase family 1" evidence="1">
    <location>
        <begin position="210"/>
        <end position="371"/>
    </location>
</feature>
<dbReference type="Pfam" id="PF13439">
    <property type="entry name" value="Glyco_transf_4"/>
    <property type="match status" value="1"/>
</dbReference>
<evidence type="ECO:0000313" key="3">
    <source>
        <dbReference type="EMBL" id="NSK13458.1"/>
    </source>
</evidence>
<dbReference type="Proteomes" id="UP000701680">
    <property type="component" value="Unassembled WGS sequence"/>
</dbReference>
<evidence type="ECO:0000259" key="2">
    <source>
        <dbReference type="Pfam" id="PF13439"/>
    </source>
</evidence>
<comment type="caution">
    <text evidence="4">The sequence shown here is derived from an EMBL/GenBank/DDBJ whole genome shotgun (WGS) entry which is preliminary data.</text>
</comment>
<evidence type="ECO:0000313" key="4">
    <source>
        <dbReference type="EMBL" id="NVH57413.1"/>
    </source>
</evidence>
<reference evidence="4" key="2">
    <citation type="submission" date="2020-02" db="EMBL/GenBank/DDBJ databases">
        <authorList>
            <person name="Littmann E."/>
            <person name="Sorbara M."/>
        </authorList>
    </citation>
    <scope>NUCLEOTIDE SEQUENCE</scope>
    <source>
        <strain evidence="4">MSK.17.11</strain>
        <strain evidence="3">MSK.17.38</strain>
    </source>
</reference>
<accession>A0A850HKJ8</accession>
<dbReference type="GO" id="GO:0016757">
    <property type="term" value="F:glycosyltransferase activity"/>
    <property type="evidence" value="ECO:0007669"/>
    <property type="project" value="InterPro"/>
</dbReference>
<gene>
    <name evidence="4" type="ORF">G5A66_01860</name>
    <name evidence="3" type="ORF">G5A75_00950</name>
</gene>
<sequence>MRIAMMTNNYKPFVGGVPISVEHLAKGLRKKGHEVCIFAPQYEGSTEDKEEEDIVRYRSCEKRLKNKMVIPNIMDPVISREFEKRSFDLIHVHQPMLIGNVAMHLSRKHQIPLVYTYHTRYEEYLHYIGMFSDEKCQKMMRRYLREKGKKLLPKYLNAYANHCDLVIAPSSDLRNYLYQQKIKTPVCVLPTGLSDFAYEKCKESSDRIRREYLGEGKYLLCTVSRMDKEKNLYFLLDCIGKIREQAGDLVKVLFIGEGAEKEALWQYAKEKGLSDTIIFTGGVPNRKVRDYLGACDAFLFSSKSETQGIVLAEAMAAGLPVTAVSACGVNDIVEDGKNGYLAKEDPQAYAKKVLTMLEREEDYKRLKRGAKMTAQNYRMEDIAAQAEQYYQQALWQYDGQNFKERKTAYGYEAVEKKHVKSSVLRLFKIS</sequence>
<keyword evidence="5" id="KW-1185">Reference proteome</keyword>
<evidence type="ECO:0000259" key="1">
    <source>
        <dbReference type="Pfam" id="PF00534"/>
    </source>
</evidence>